<dbReference type="InterPro" id="IPR017927">
    <property type="entry name" value="FAD-bd_FR_type"/>
</dbReference>
<feature type="binding site" evidence="6">
    <location>
        <position position="112"/>
    </location>
    <ligand>
        <name>FAD</name>
        <dbReference type="ChEBI" id="CHEBI:57692"/>
    </ligand>
</feature>
<dbReference type="PANTHER" id="PTHR19370">
    <property type="entry name" value="NADH-CYTOCHROME B5 REDUCTASE"/>
    <property type="match status" value="1"/>
</dbReference>
<evidence type="ECO:0000259" key="8">
    <source>
        <dbReference type="PROSITE" id="PS51384"/>
    </source>
</evidence>
<keyword evidence="3 6" id="KW-0285">Flavoprotein</keyword>
<protein>
    <recommendedName>
        <fullName evidence="8">FAD-binding FR-type domain-containing protein</fullName>
    </recommendedName>
</protein>
<evidence type="ECO:0000256" key="1">
    <source>
        <dbReference type="ARBA" id="ARBA00001974"/>
    </source>
</evidence>
<dbReference type="Pfam" id="PF00970">
    <property type="entry name" value="FAD_binding_6"/>
    <property type="match status" value="1"/>
</dbReference>
<dbReference type="InterPro" id="IPR008333">
    <property type="entry name" value="Cbr1-like_FAD-bd_dom"/>
</dbReference>
<dbReference type="CDD" id="cd06183">
    <property type="entry name" value="cyt_b5_reduct_like"/>
    <property type="match status" value="1"/>
</dbReference>
<feature type="binding site" evidence="6">
    <location>
        <position position="113"/>
    </location>
    <ligand>
        <name>FAD</name>
        <dbReference type="ChEBI" id="CHEBI:57692"/>
    </ligand>
</feature>
<feature type="region of interest" description="Disordered" evidence="7">
    <location>
        <begin position="1"/>
        <end position="20"/>
    </location>
</feature>
<feature type="compositionally biased region" description="Basic and acidic residues" evidence="7">
    <location>
        <begin position="1"/>
        <end position="13"/>
    </location>
</feature>
<feature type="binding site" evidence="6">
    <location>
        <position position="128"/>
    </location>
    <ligand>
        <name>FAD</name>
        <dbReference type="ChEBI" id="CHEBI:57692"/>
    </ligand>
</feature>
<evidence type="ECO:0000256" key="6">
    <source>
        <dbReference type="PIRSR" id="PIRSR601834-1"/>
    </source>
</evidence>
<feature type="domain" description="FAD-binding FR-type" evidence="8">
    <location>
        <begin position="62"/>
        <end position="160"/>
    </location>
</feature>
<evidence type="ECO:0000256" key="3">
    <source>
        <dbReference type="ARBA" id="ARBA00022630"/>
    </source>
</evidence>
<dbReference type="PANTHER" id="PTHR19370:SF184">
    <property type="entry name" value="NADH-CYTOCHROME B5 REDUCTASE-LIKE"/>
    <property type="match status" value="1"/>
</dbReference>
<dbReference type="EMBL" id="JBJJXI010000100">
    <property type="protein sequence ID" value="KAL3393125.1"/>
    <property type="molecule type" value="Genomic_DNA"/>
</dbReference>
<dbReference type="Pfam" id="PF00175">
    <property type="entry name" value="NAD_binding_1"/>
    <property type="match status" value="1"/>
</dbReference>
<comment type="caution">
    <text evidence="9">The sequence shown here is derived from an EMBL/GenBank/DDBJ whole genome shotgun (WGS) entry which is preliminary data.</text>
</comment>
<dbReference type="Gene3D" id="2.40.30.10">
    <property type="entry name" value="Translation factors"/>
    <property type="match status" value="1"/>
</dbReference>
<feature type="binding site" evidence="6">
    <location>
        <position position="136"/>
    </location>
    <ligand>
        <name>FAD</name>
        <dbReference type="ChEBI" id="CHEBI:57692"/>
    </ligand>
</feature>
<gene>
    <name evidence="9" type="ORF">TKK_012382</name>
</gene>
<proteinExistence type="inferred from homology"/>
<keyword evidence="10" id="KW-1185">Reference proteome</keyword>
<reference evidence="9 10" key="1">
    <citation type="journal article" date="2024" name="bioRxiv">
        <title>A reference genome for Trichogramma kaykai: A tiny desert-dwelling parasitoid wasp with competing sex-ratio distorters.</title>
        <authorList>
            <person name="Culotta J."/>
            <person name="Lindsey A.R."/>
        </authorList>
    </citation>
    <scope>NUCLEOTIDE SEQUENCE [LARGE SCALE GENOMIC DNA]</scope>
    <source>
        <strain evidence="9 10">KSX58</strain>
    </source>
</reference>
<evidence type="ECO:0000256" key="2">
    <source>
        <dbReference type="ARBA" id="ARBA00006105"/>
    </source>
</evidence>
<dbReference type="SUPFAM" id="SSF63380">
    <property type="entry name" value="Riboflavin synthase domain-like"/>
    <property type="match status" value="1"/>
</dbReference>
<dbReference type="InterPro" id="IPR001433">
    <property type="entry name" value="OxRdtase_FAD/NAD-bd"/>
</dbReference>
<dbReference type="InterPro" id="IPR017938">
    <property type="entry name" value="Riboflavin_synthase-like_b-brl"/>
</dbReference>
<accession>A0ABD2WJN8</accession>
<dbReference type="Pfam" id="PF09791">
    <property type="entry name" value="Oxidored-like"/>
    <property type="match status" value="1"/>
</dbReference>
<comment type="similarity">
    <text evidence="2">Belongs to the flavoprotein pyridine nucleotide cytochrome reductase family.</text>
</comment>
<dbReference type="InterPro" id="IPR039261">
    <property type="entry name" value="FNR_nucleotide-bd"/>
</dbReference>
<dbReference type="Proteomes" id="UP001627154">
    <property type="component" value="Unassembled WGS sequence"/>
</dbReference>
<evidence type="ECO:0000256" key="7">
    <source>
        <dbReference type="SAM" id="MobiDB-lite"/>
    </source>
</evidence>
<dbReference type="AlphaFoldDB" id="A0ABD2WJN8"/>
<evidence type="ECO:0000256" key="5">
    <source>
        <dbReference type="ARBA" id="ARBA00023002"/>
    </source>
</evidence>
<name>A0ABD2WJN8_9HYME</name>
<evidence type="ECO:0000313" key="10">
    <source>
        <dbReference type="Proteomes" id="UP001627154"/>
    </source>
</evidence>
<organism evidence="9 10">
    <name type="scientific">Trichogramma kaykai</name>
    <dbReference type="NCBI Taxonomy" id="54128"/>
    <lineage>
        <taxon>Eukaryota</taxon>
        <taxon>Metazoa</taxon>
        <taxon>Ecdysozoa</taxon>
        <taxon>Arthropoda</taxon>
        <taxon>Hexapoda</taxon>
        <taxon>Insecta</taxon>
        <taxon>Pterygota</taxon>
        <taxon>Neoptera</taxon>
        <taxon>Endopterygota</taxon>
        <taxon>Hymenoptera</taxon>
        <taxon>Apocrita</taxon>
        <taxon>Proctotrupomorpha</taxon>
        <taxon>Chalcidoidea</taxon>
        <taxon>Trichogrammatidae</taxon>
        <taxon>Trichogramma</taxon>
    </lineage>
</organism>
<keyword evidence="5" id="KW-0560">Oxidoreductase</keyword>
<dbReference type="InterPro" id="IPR001834">
    <property type="entry name" value="CBR-like"/>
</dbReference>
<feature type="binding site" evidence="6">
    <location>
        <position position="126"/>
    </location>
    <ligand>
        <name>FAD</name>
        <dbReference type="ChEBI" id="CHEBI:57692"/>
    </ligand>
</feature>
<dbReference type="Gene3D" id="3.40.50.80">
    <property type="entry name" value="Nucleotide-binding domain of ferredoxin-NADP reductase (FNR) module"/>
    <property type="match status" value="1"/>
</dbReference>
<dbReference type="PROSITE" id="PS51384">
    <property type="entry name" value="FAD_FR"/>
    <property type="match status" value="1"/>
</dbReference>
<keyword evidence="4 6" id="KW-0274">FAD</keyword>
<comment type="cofactor">
    <cofactor evidence="1 6">
        <name>FAD</name>
        <dbReference type="ChEBI" id="CHEBI:57692"/>
    </cofactor>
</comment>
<dbReference type="InterPro" id="IPR019180">
    <property type="entry name" value="Oxidoreductase-like_N"/>
</dbReference>
<sequence>MTTQSHDKIESDRPQTPSQEDCCGNSCNPCIFDVHQKLLKEWEEKKNCKFNELRGENYLSLIKYKKFVVKSIVEASENCIYLEIKCVPDERCRLFLTPGQHVMIRLNSTSKPYTPITWDDKKIKFLIKLYEDGIASDCFKKLKIEEELFVRGPYGDFIYNRNCYQYVVMLSIGTGIAAVYPIAVSICKDELEDTRVHMFMGFRSISHVPLKEELRTLTDYWNFECTLCLNEKMDASISGVTVVNKYLKEDYIQSLMDSYSKETTLILICGTPEFNKITKEVMIKREFKHYVFS</sequence>
<dbReference type="GO" id="GO:0016491">
    <property type="term" value="F:oxidoreductase activity"/>
    <property type="evidence" value="ECO:0007669"/>
    <property type="project" value="UniProtKB-KW"/>
</dbReference>
<dbReference type="SUPFAM" id="SSF52343">
    <property type="entry name" value="Ferredoxin reductase-like, C-terminal NADP-linked domain"/>
    <property type="match status" value="1"/>
</dbReference>
<evidence type="ECO:0000313" key="9">
    <source>
        <dbReference type="EMBL" id="KAL3393125.1"/>
    </source>
</evidence>
<evidence type="ECO:0000256" key="4">
    <source>
        <dbReference type="ARBA" id="ARBA00022827"/>
    </source>
</evidence>